<feature type="transmembrane region" description="Helical" evidence="1">
    <location>
        <begin position="102"/>
        <end position="121"/>
    </location>
</feature>
<dbReference type="InterPro" id="IPR033879">
    <property type="entry name" value="UPP_Pase"/>
</dbReference>
<dbReference type="InterPro" id="IPR036938">
    <property type="entry name" value="PAP2/HPO_sf"/>
</dbReference>
<keyword evidence="1" id="KW-0812">Transmembrane</keyword>
<reference evidence="3 4" key="1">
    <citation type="submission" date="2022-07" db="EMBL/GenBank/DDBJ databases">
        <authorList>
            <person name="Li W.-J."/>
            <person name="Deng Q.-Q."/>
        </authorList>
    </citation>
    <scope>NUCLEOTIDE SEQUENCE [LARGE SCALE GENOMIC DNA]</scope>
    <source>
        <strain evidence="3 4">SYSU M60028</strain>
    </source>
</reference>
<dbReference type="SUPFAM" id="SSF48317">
    <property type="entry name" value="Acid phosphatase/Vanadium-dependent haloperoxidase"/>
    <property type="match status" value="1"/>
</dbReference>
<dbReference type="Pfam" id="PF01569">
    <property type="entry name" value="PAP2"/>
    <property type="match status" value="1"/>
</dbReference>
<dbReference type="Gene3D" id="1.20.144.10">
    <property type="entry name" value="Phosphatidic acid phosphatase type 2/haloperoxidase"/>
    <property type="match status" value="1"/>
</dbReference>
<name>A0ABT1L8M1_9HYPH</name>
<keyword evidence="4" id="KW-1185">Reference proteome</keyword>
<dbReference type="PANTHER" id="PTHR14969:SF13">
    <property type="entry name" value="AT30094P"/>
    <property type="match status" value="1"/>
</dbReference>
<evidence type="ECO:0000313" key="3">
    <source>
        <dbReference type="EMBL" id="MCP8937378.1"/>
    </source>
</evidence>
<dbReference type="Proteomes" id="UP001205890">
    <property type="component" value="Unassembled WGS sequence"/>
</dbReference>
<dbReference type="PANTHER" id="PTHR14969">
    <property type="entry name" value="SPHINGOSINE-1-PHOSPHATE PHOSPHOHYDROLASE"/>
    <property type="match status" value="1"/>
</dbReference>
<dbReference type="SMART" id="SM00014">
    <property type="entry name" value="acidPPc"/>
    <property type="match status" value="1"/>
</dbReference>
<dbReference type="EMBL" id="JANCLU010000002">
    <property type="protein sequence ID" value="MCP8937378.1"/>
    <property type="molecule type" value="Genomic_DNA"/>
</dbReference>
<sequence length="207" mass="22139">MTVTMLALNERIFLLLNASAHPQGATVSLANFVSSDLVLGVALLLVALWAWGNHDKRAALLATAAATVVALGVNQLLGQLWYEPRPFMVGLGHTLAAHAPENSFPSDHGTFVFTVGLALIATGASWRWGVLVSAVGVAVAWARIYLGLHFPIDMLSSAVVAGACSGLAAAFRRPVGHFAPFANRIYDQSLDLLRFPPAWFPRTRNRA</sequence>
<dbReference type="InterPro" id="IPR000326">
    <property type="entry name" value="PAP2/HPO"/>
</dbReference>
<evidence type="ECO:0000313" key="4">
    <source>
        <dbReference type="Proteomes" id="UP001205890"/>
    </source>
</evidence>
<protein>
    <submittedName>
        <fullName evidence="3">Undecaprenyl-diphosphatase</fullName>
    </submittedName>
</protein>
<keyword evidence="1" id="KW-1133">Transmembrane helix</keyword>
<feature type="transmembrane region" description="Helical" evidence="1">
    <location>
        <begin position="58"/>
        <end position="82"/>
    </location>
</feature>
<dbReference type="RefSeq" id="WP_254738321.1">
    <property type="nucleotide sequence ID" value="NZ_JANCLU010000002.1"/>
</dbReference>
<keyword evidence="1" id="KW-0472">Membrane</keyword>
<feature type="domain" description="Phosphatidic acid phosphatase type 2/haloperoxidase" evidence="2">
    <location>
        <begin position="59"/>
        <end position="169"/>
    </location>
</feature>
<organism evidence="3 4">
    <name type="scientific">Alsobacter ponti</name>
    <dbReference type="NCBI Taxonomy" id="2962936"/>
    <lineage>
        <taxon>Bacteria</taxon>
        <taxon>Pseudomonadati</taxon>
        <taxon>Pseudomonadota</taxon>
        <taxon>Alphaproteobacteria</taxon>
        <taxon>Hyphomicrobiales</taxon>
        <taxon>Alsobacteraceae</taxon>
        <taxon>Alsobacter</taxon>
    </lineage>
</organism>
<gene>
    <name evidence="3" type="ORF">NK718_02525</name>
</gene>
<evidence type="ECO:0000259" key="2">
    <source>
        <dbReference type="SMART" id="SM00014"/>
    </source>
</evidence>
<feature type="transmembrane region" description="Helical" evidence="1">
    <location>
        <begin position="29"/>
        <end position="51"/>
    </location>
</feature>
<comment type="caution">
    <text evidence="3">The sequence shown here is derived from an EMBL/GenBank/DDBJ whole genome shotgun (WGS) entry which is preliminary data.</text>
</comment>
<accession>A0ABT1L8M1</accession>
<dbReference type="CDD" id="cd03385">
    <property type="entry name" value="PAP2_BcrC_like"/>
    <property type="match status" value="1"/>
</dbReference>
<proteinExistence type="predicted"/>
<evidence type="ECO:0000256" key="1">
    <source>
        <dbReference type="SAM" id="Phobius"/>
    </source>
</evidence>